<dbReference type="Pfam" id="PF11970">
    <property type="entry name" value="GPR_Gpa2_C"/>
    <property type="match status" value="1"/>
</dbReference>
<evidence type="ECO:0000313" key="8">
    <source>
        <dbReference type="EMBL" id="KAK4495310.1"/>
    </source>
</evidence>
<sequence length="422" mass="46504">MVDSLIHSPDQLVNNPSTLSPIPNDLHHGLTAVTILALLSLVTSSALFLHLSCRLLRRTSHAPANQFIILIFNLVLADIQQSVAFVLNAAWITTNSVDVGSATCWAQGWFVSTGDLASGVFTFAIAVHSFADIVCSYRLSRPMFLVTIALLWTFVYLTALIGIAMHPADFYTRAGSWCWINRAYTSERLWLHYFWVIISEFGTLVIYTLILLILTRRASTPASRAAKLIVAYPIIYVVCTLPLVVARLRGMAGQNVSFEELCVAGAMITSNGWLDVLLYCLTRRALIFGSEDMLGDVRALDTFGTDSNWRPDFAFGTTTTIEAQRTDGSPTIRPSLEKLFGIHGRSRSVKTETVVEVQSEIMPPEAVHLAESVLAGRYARATQSEGELSKGRSSFETHPSQWGDPSMPELAPWVDEDEGAKT</sequence>
<comment type="subcellular location">
    <subcellularLocation>
        <location evidence="1">Membrane</location>
        <topology evidence="1">Multi-pass membrane protein</topology>
    </subcellularLocation>
</comment>
<feature type="transmembrane region" description="Helical" evidence="6">
    <location>
        <begin position="193"/>
        <end position="214"/>
    </location>
</feature>
<keyword evidence="3 6" id="KW-1133">Transmembrane helix</keyword>
<evidence type="ECO:0000256" key="2">
    <source>
        <dbReference type="ARBA" id="ARBA00022692"/>
    </source>
</evidence>
<evidence type="ECO:0000256" key="4">
    <source>
        <dbReference type="ARBA" id="ARBA00023136"/>
    </source>
</evidence>
<feature type="transmembrane region" description="Helical" evidence="6">
    <location>
        <begin position="67"/>
        <end position="89"/>
    </location>
</feature>
<evidence type="ECO:0000256" key="3">
    <source>
        <dbReference type="ARBA" id="ARBA00022989"/>
    </source>
</evidence>
<evidence type="ECO:0000256" key="1">
    <source>
        <dbReference type="ARBA" id="ARBA00004141"/>
    </source>
</evidence>
<dbReference type="EMBL" id="JAXOVC010000012">
    <property type="protein sequence ID" value="KAK4495310.1"/>
    <property type="molecule type" value="Genomic_DNA"/>
</dbReference>
<comment type="caution">
    <text evidence="8">The sequence shown here is derived from an EMBL/GenBank/DDBJ whole genome shotgun (WGS) entry which is preliminary data.</text>
</comment>
<dbReference type="PANTHER" id="PTHR23112:SF37">
    <property type="entry name" value="G PROTEIN-COUPLED RECEPTOR GPR1"/>
    <property type="match status" value="1"/>
</dbReference>
<evidence type="ECO:0000259" key="7">
    <source>
        <dbReference type="PROSITE" id="PS50262"/>
    </source>
</evidence>
<organism evidence="8 9">
    <name type="scientific">Zasmidium cellare</name>
    <name type="common">Wine cellar mold</name>
    <name type="synonym">Racodium cellare</name>
    <dbReference type="NCBI Taxonomy" id="395010"/>
    <lineage>
        <taxon>Eukaryota</taxon>
        <taxon>Fungi</taxon>
        <taxon>Dikarya</taxon>
        <taxon>Ascomycota</taxon>
        <taxon>Pezizomycotina</taxon>
        <taxon>Dothideomycetes</taxon>
        <taxon>Dothideomycetidae</taxon>
        <taxon>Mycosphaerellales</taxon>
        <taxon>Mycosphaerellaceae</taxon>
        <taxon>Zasmidium</taxon>
    </lineage>
</organism>
<dbReference type="Proteomes" id="UP001305779">
    <property type="component" value="Unassembled WGS sequence"/>
</dbReference>
<reference evidence="8 9" key="1">
    <citation type="journal article" date="2023" name="G3 (Bethesda)">
        <title>A chromosome-level genome assembly of Zasmidium syzygii isolated from banana leaves.</title>
        <authorList>
            <person name="van Westerhoven A.C."/>
            <person name="Mehrabi R."/>
            <person name="Talebi R."/>
            <person name="Steentjes M.B.F."/>
            <person name="Corcolon B."/>
            <person name="Chong P.A."/>
            <person name="Kema G.H.J."/>
            <person name="Seidl M.F."/>
        </authorList>
    </citation>
    <scope>NUCLEOTIDE SEQUENCE [LARGE SCALE GENOMIC DNA]</scope>
    <source>
        <strain evidence="8 9">P124</strain>
    </source>
</reference>
<dbReference type="Gene3D" id="1.20.1070.10">
    <property type="entry name" value="Rhodopsin 7-helix transmembrane proteins"/>
    <property type="match status" value="1"/>
</dbReference>
<feature type="transmembrane region" description="Helical" evidence="6">
    <location>
        <begin position="143"/>
        <end position="165"/>
    </location>
</feature>
<keyword evidence="9" id="KW-1185">Reference proteome</keyword>
<feature type="region of interest" description="Disordered" evidence="5">
    <location>
        <begin position="383"/>
        <end position="422"/>
    </location>
</feature>
<evidence type="ECO:0000313" key="9">
    <source>
        <dbReference type="Proteomes" id="UP001305779"/>
    </source>
</evidence>
<dbReference type="SUPFAM" id="SSF81321">
    <property type="entry name" value="Family A G protein-coupled receptor-like"/>
    <property type="match status" value="1"/>
</dbReference>
<dbReference type="PROSITE" id="PS50262">
    <property type="entry name" value="G_PROTEIN_RECEP_F1_2"/>
    <property type="match status" value="1"/>
</dbReference>
<gene>
    <name evidence="8" type="ORF">PRZ48_013641</name>
</gene>
<accession>A0ABR0E209</accession>
<feature type="transmembrane region" description="Helical" evidence="6">
    <location>
        <begin position="226"/>
        <end position="245"/>
    </location>
</feature>
<dbReference type="PANTHER" id="PTHR23112">
    <property type="entry name" value="G PROTEIN-COUPLED RECEPTOR 157-RELATED"/>
    <property type="match status" value="1"/>
</dbReference>
<dbReference type="InterPro" id="IPR017452">
    <property type="entry name" value="GPCR_Rhodpsn_7TM"/>
</dbReference>
<feature type="transmembrane region" description="Helical" evidence="6">
    <location>
        <begin position="30"/>
        <end position="55"/>
    </location>
</feature>
<name>A0ABR0E209_ZASCE</name>
<dbReference type="InterPro" id="IPR022596">
    <property type="entry name" value="GPR1/2/3_C"/>
</dbReference>
<proteinExistence type="predicted"/>
<feature type="domain" description="G-protein coupled receptors family 1 profile" evidence="7">
    <location>
        <begin position="33"/>
        <end position="279"/>
    </location>
</feature>
<protein>
    <recommendedName>
        <fullName evidence="7">G-protein coupled receptors family 1 profile domain-containing protein</fullName>
    </recommendedName>
</protein>
<evidence type="ECO:0000256" key="6">
    <source>
        <dbReference type="SAM" id="Phobius"/>
    </source>
</evidence>
<feature type="transmembrane region" description="Helical" evidence="6">
    <location>
        <begin position="109"/>
        <end position="131"/>
    </location>
</feature>
<evidence type="ECO:0000256" key="5">
    <source>
        <dbReference type="SAM" id="MobiDB-lite"/>
    </source>
</evidence>
<keyword evidence="2 6" id="KW-0812">Transmembrane</keyword>
<keyword evidence="4 6" id="KW-0472">Membrane</keyword>